<dbReference type="RefSeq" id="WP_164542738.1">
    <property type="nucleotide sequence ID" value="NZ_JAALFF010000001.1"/>
</dbReference>
<name>A0AAW8AXG2_ACILW</name>
<keyword evidence="2" id="KW-0732">Signal</keyword>
<dbReference type="PANTHER" id="PTHR30203">
    <property type="entry name" value="OUTER MEMBRANE CATION EFFLUX PROTEIN"/>
    <property type="match status" value="1"/>
</dbReference>
<keyword evidence="2" id="KW-1134">Transmembrane beta strand</keyword>
<proteinExistence type="inferred from homology"/>
<comment type="subcellular location">
    <subcellularLocation>
        <location evidence="2">Cell outer membrane</location>
        <topology evidence="2">Lipid-anchor</topology>
    </subcellularLocation>
</comment>
<dbReference type="PANTHER" id="PTHR30203:SF32">
    <property type="entry name" value="CATION EFFLUX SYSTEM PROTEIN CUSC"/>
    <property type="match status" value="1"/>
</dbReference>
<comment type="caution">
    <text evidence="5">The sequence shown here is derived from an EMBL/GenBank/DDBJ whole genome shotgun (WGS) entry which is preliminary data.</text>
</comment>
<keyword evidence="2" id="KW-0564">Palmitate</keyword>
<dbReference type="AlphaFoldDB" id="A0AAW8AXG2"/>
<feature type="chain" id="PRO_5043104081" evidence="2">
    <location>
        <begin position="21"/>
        <end position="488"/>
    </location>
</feature>
<keyword evidence="2" id="KW-0449">Lipoprotein</keyword>
<evidence type="ECO:0000256" key="2">
    <source>
        <dbReference type="RuleBase" id="RU362097"/>
    </source>
</evidence>
<feature type="compositionally biased region" description="Basic and acidic residues" evidence="4">
    <location>
        <begin position="478"/>
        <end position="488"/>
    </location>
</feature>
<dbReference type="InterPro" id="IPR010131">
    <property type="entry name" value="MdtP/NodT-like"/>
</dbReference>
<evidence type="ECO:0000313" key="5">
    <source>
        <dbReference type="EMBL" id="MDP1447979.1"/>
    </source>
</evidence>
<dbReference type="GO" id="GO:0015562">
    <property type="term" value="F:efflux transmembrane transporter activity"/>
    <property type="evidence" value="ECO:0007669"/>
    <property type="project" value="InterPro"/>
</dbReference>
<accession>A0AAW8AXG2</accession>
<dbReference type="NCBIfam" id="TIGR01845">
    <property type="entry name" value="outer_NodT"/>
    <property type="match status" value="1"/>
</dbReference>
<keyword evidence="3" id="KW-0175">Coiled coil</keyword>
<sequence length="488" mass="53120">MQNVWSITGRSIAVSALALALTACQSMRGPEPVAQANIPSSYTNASGTSVAEQGYKNFFADQRLLQVLDLALNNNRDLRIAALNIQRAQQQYQITENNQLPTIGASGSVLRQDTMNSQNRGAVTTYNVGLGVTAYELDFWGRVRSLRDNALDNFLATQSARDATQIALIGQVSQAWLSYSFANANLALAEQTLKAQLESFNLNKKRFDVGIDSELPVRQAQISVETARNDVANYRTQVAQAQNLLNLLVGQQVPANLLPAQRVTRITSNTALGSGLPSDLLINRPDVRAAEYRLSAAGANIAAARARLFPTISLTGSAGYASTDLGDLFKSGSFAWSFGPSLDIPIFDWGTRQANIRISETDQQIALSDYEKSIQTAFREVNDALAVRQNIGDRLAAQRRLVEATNTTYRLSQARFRAGIDSYLTVLDAQRASYAAEQGLLLLEQANLNNQVEVYKTLGGGLKVNTTDTLPNTPSVSEQRRAAEQPAQ</sequence>
<dbReference type="EMBL" id="JAUUUS010000185">
    <property type="protein sequence ID" value="MDP1447979.1"/>
    <property type="molecule type" value="Genomic_DNA"/>
</dbReference>
<evidence type="ECO:0000313" key="6">
    <source>
        <dbReference type="Proteomes" id="UP001242129"/>
    </source>
</evidence>
<organism evidence="5 6">
    <name type="scientific">Acinetobacter lwoffii</name>
    <dbReference type="NCBI Taxonomy" id="28090"/>
    <lineage>
        <taxon>Bacteria</taxon>
        <taxon>Pseudomonadati</taxon>
        <taxon>Pseudomonadota</taxon>
        <taxon>Gammaproteobacteria</taxon>
        <taxon>Moraxellales</taxon>
        <taxon>Moraxellaceae</taxon>
        <taxon>Acinetobacter</taxon>
    </lineage>
</organism>
<protein>
    <submittedName>
        <fullName evidence="5">Multidrug efflux RND transporter AdeIJK outer membrane channel subunit AdeK</fullName>
    </submittedName>
</protein>
<dbReference type="Gene3D" id="2.20.200.10">
    <property type="entry name" value="Outer membrane efflux proteins (OEP)"/>
    <property type="match status" value="1"/>
</dbReference>
<reference evidence="5" key="1">
    <citation type="submission" date="2023-07" db="EMBL/GenBank/DDBJ databases">
        <title>Dynamics of blaOXA-23 gene transmission in Acinetobacter spp. from contaminated veterinary surfaces.</title>
        <authorList>
            <person name="Moreira Da Silva J."/>
            <person name="Menezes J."/>
            <person name="Fernandes L."/>
            <person name="Marques C."/>
            <person name="Amaral A."/>
            <person name="Timofte D."/>
            <person name="Pomba C."/>
        </authorList>
    </citation>
    <scope>NUCLEOTIDE SEQUENCE</scope>
    <source>
        <strain evidence="5">CMVB11Z4A1</strain>
    </source>
</reference>
<evidence type="ECO:0000256" key="3">
    <source>
        <dbReference type="SAM" id="Coils"/>
    </source>
</evidence>
<dbReference type="NCBIfam" id="NF033143">
    <property type="entry name" value="efflux_OM_AdeK"/>
    <property type="match status" value="1"/>
</dbReference>
<gene>
    <name evidence="5" type="primary">adeK</name>
    <name evidence="5" type="ORF">Q8G51_09280</name>
</gene>
<feature type="region of interest" description="Disordered" evidence="4">
    <location>
        <begin position="463"/>
        <end position="488"/>
    </location>
</feature>
<dbReference type="Gene3D" id="1.20.1600.10">
    <property type="entry name" value="Outer membrane efflux proteins (OEP)"/>
    <property type="match status" value="1"/>
</dbReference>
<evidence type="ECO:0000256" key="1">
    <source>
        <dbReference type="ARBA" id="ARBA00007613"/>
    </source>
</evidence>
<keyword evidence="2" id="KW-0472">Membrane</keyword>
<feature type="coiled-coil region" evidence="3">
    <location>
        <begin position="217"/>
        <end position="244"/>
    </location>
</feature>
<dbReference type="InterPro" id="IPR003423">
    <property type="entry name" value="OMP_efflux"/>
</dbReference>
<feature type="signal peptide" evidence="2">
    <location>
        <begin position="1"/>
        <end position="20"/>
    </location>
</feature>
<dbReference type="GO" id="GO:0009279">
    <property type="term" value="C:cell outer membrane"/>
    <property type="evidence" value="ECO:0007669"/>
    <property type="project" value="UniProtKB-SubCell"/>
</dbReference>
<dbReference type="SUPFAM" id="SSF56954">
    <property type="entry name" value="Outer membrane efflux proteins (OEP)"/>
    <property type="match status" value="1"/>
</dbReference>
<keyword evidence="2" id="KW-0812">Transmembrane</keyword>
<feature type="compositionally biased region" description="Polar residues" evidence="4">
    <location>
        <begin position="464"/>
        <end position="477"/>
    </location>
</feature>
<dbReference type="Pfam" id="PF02321">
    <property type="entry name" value="OEP"/>
    <property type="match status" value="2"/>
</dbReference>
<evidence type="ECO:0000256" key="4">
    <source>
        <dbReference type="SAM" id="MobiDB-lite"/>
    </source>
</evidence>
<comment type="similarity">
    <text evidence="1 2">Belongs to the outer membrane factor (OMF) (TC 1.B.17) family.</text>
</comment>
<dbReference type="Proteomes" id="UP001242129">
    <property type="component" value="Unassembled WGS sequence"/>
</dbReference>